<dbReference type="PROSITE" id="PS00036">
    <property type="entry name" value="BZIP_BASIC"/>
    <property type="match status" value="1"/>
</dbReference>
<protein>
    <submittedName>
        <fullName evidence="7">ZYBA0S05-06700g1_1</fullName>
    </submittedName>
</protein>
<comment type="subcellular location">
    <subcellularLocation>
        <location evidence="1">Nucleus</location>
    </subcellularLocation>
</comment>
<gene>
    <name evidence="7" type="ORF">BN860_06700g</name>
</gene>
<keyword evidence="8" id="KW-1185">Reference proteome</keyword>
<dbReference type="AlphaFoldDB" id="A0A8J2T8D5"/>
<dbReference type="PANTHER" id="PTHR40621:SF8">
    <property type="entry name" value="AP-1-LIKE TRANSCRIPTION FACTOR YAP3"/>
    <property type="match status" value="1"/>
</dbReference>
<dbReference type="CDD" id="cd14688">
    <property type="entry name" value="bZIP_YAP"/>
    <property type="match status" value="1"/>
</dbReference>
<dbReference type="InterPro" id="IPR050936">
    <property type="entry name" value="AP-1-like"/>
</dbReference>
<dbReference type="SMART" id="SM00338">
    <property type="entry name" value="BRLZ"/>
    <property type="match status" value="1"/>
</dbReference>
<dbReference type="OrthoDB" id="4940293at2759"/>
<dbReference type="PROSITE" id="PS50217">
    <property type="entry name" value="BZIP"/>
    <property type="match status" value="1"/>
</dbReference>
<evidence type="ECO:0000313" key="7">
    <source>
        <dbReference type="EMBL" id="CDF90006.1"/>
    </source>
</evidence>
<keyword evidence="5" id="KW-0175">Coiled coil</keyword>
<keyword evidence="2" id="KW-0805">Transcription regulation</keyword>
<dbReference type="GO" id="GO:0001228">
    <property type="term" value="F:DNA-binding transcription activator activity, RNA polymerase II-specific"/>
    <property type="evidence" value="ECO:0007669"/>
    <property type="project" value="TreeGrafter"/>
</dbReference>
<dbReference type="InterPro" id="IPR046347">
    <property type="entry name" value="bZIP_sf"/>
</dbReference>
<feature type="domain" description="BZIP" evidence="6">
    <location>
        <begin position="58"/>
        <end position="121"/>
    </location>
</feature>
<name>A0A8J2T8D5_ZYGB2</name>
<evidence type="ECO:0000256" key="4">
    <source>
        <dbReference type="ARBA" id="ARBA00023242"/>
    </source>
</evidence>
<evidence type="ECO:0000259" key="6">
    <source>
        <dbReference type="PROSITE" id="PS50217"/>
    </source>
</evidence>
<keyword evidence="3" id="KW-0804">Transcription</keyword>
<evidence type="ECO:0000256" key="2">
    <source>
        <dbReference type="ARBA" id="ARBA00023015"/>
    </source>
</evidence>
<dbReference type="GO" id="GO:0000976">
    <property type="term" value="F:transcription cis-regulatory region binding"/>
    <property type="evidence" value="ECO:0007669"/>
    <property type="project" value="InterPro"/>
</dbReference>
<dbReference type="InterPro" id="IPR004827">
    <property type="entry name" value="bZIP"/>
</dbReference>
<sequence>MEEHQHPINDFASLDAISLEGPSPLTEYGFLGEPSIMTLEANSSELKSKRDSSNLCEEDLKQIKRAQNRAAQRAFRERKEARLRALEQDLQQSEQHRKALAQELEELRKENLELSSKEKLMLEDEALQTLESDGTTFSFPAEYENHHHELLHQTRQYHDNFMKEQRSYYDESGRQILTISATWDYLHRLSEKQDLNIPVVLKQLEGKEVCHGFGAAYPRVVIDHIVQQQSSQINDHV</sequence>
<evidence type="ECO:0000313" key="8">
    <source>
        <dbReference type="Proteomes" id="UP000019375"/>
    </source>
</evidence>
<dbReference type="GO" id="GO:0090575">
    <property type="term" value="C:RNA polymerase II transcription regulator complex"/>
    <property type="evidence" value="ECO:0007669"/>
    <property type="project" value="TreeGrafter"/>
</dbReference>
<feature type="coiled-coil region" evidence="5">
    <location>
        <begin position="76"/>
        <end position="124"/>
    </location>
</feature>
<dbReference type="Gene3D" id="1.20.5.170">
    <property type="match status" value="1"/>
</dbReference>
<evidence type="ECO:0000256" key="3">
    <source>
        <dbReference type="ARBA" id="ARBA00023163"/>
    </source>
</evidence>
<dbReference type="EMBL" id="HG316458">
    <property type="protein sequence ID" value="CDF90006.1"/>
    <property type="molecule type" value="Genomic_DNA"/>
</dbReference>
<dbReference type="PANTHER" id="PTHR40621">
    <property type="entry name" value="TRANSCRIPTION FACTOR KAPC-RELATED"/>
    <property type="match status" value="1"/>
</dbReference>
<proteinExistence type="predicted"/>
<evidence type="ECO:0000256" key="1">
    <source>
        <dbReference type="ARBA" id="ARBA00004123"/>
    </source>
</evidence>
<reference evidence="8" key="1">
    <citation type="journal article" date="2013" name="Genome Announc.">
        <title>Genome sequence of the food spoilage yeast Zygosaccharomyces bailii CLIB 213(T).</title>
        <authorList>
            <person name="Galeote V."/>
            <person name="Bigey F."/>
            <person name="Devillers H."/>
            <person name="Neuveglise C."/>
            <person name="Dequin S."/>
        </authorList>
    </citation>
    <scope>NUCLEOTIDE SEQUENCE [LARGE SCALE GENOMIC DNA]</scope>
    <source>
        <strain evidence="8">CLIB 213 / ATCC 58445 / CBS 680 / CCRC 21525 / NBRC 1098 / NCYC 1416 / NRRL Y-2227</strain>
    </source>
</reference>
<evidence type="ECO:0000256" key="5">
    <source>
        <dbReference type="SAM" id="Coils"/>
    </source>
</evidence>
<accession>A0A8J2T8D5</accession>
<dbReference type="SUPFAM" id="SSF57959">
    <property type="entry name" value="Leucine zipper domain"/>
    <property type="match status" value="1"/>
</dbReference>
<keyword evidence="4" id="KW-0539">Nucleus</keyword>
<organism evidence="7 8">
    <name type="scientific">Zygosaccharomyces bailii (strain CLIB 213 / ATCC 58445 / CBS 680 / BCRC 21525 / NBRC 1098 / NCYC 1416 / NRRL Y-2227)</name>
    <dbReference type="NCBI Taxonomy" id="1333698"/>
    <lineage>
        <taxon>Eukaryota</taxon>
        <taxon>Fungi</taxon>
        <taxon>Dikarya</taxon>
        <taxon>Ascomycota</taxon>
        <taxon>Saccharomycotina</taxon>
        <taxon>Saccharomycetes</taxon>
        <taxon>Saccharomycetales</taxon>
        <taxon>Saccharomycetaceae</taxon>
        <taxon>Zygosaccharomyces</taxon>
    </lineage>
</organism>
<dbReference type="Proteomes" id="UP000019375">
    <property type="component" value="Unassembled WGS sequence"/>
</dbReference>